<keyword evidence="8" id="KW-0624">Polysaccharide degradation</keyword>
<evidence type="ECO:0000256" key="6">
    <source>
        <dbReference type="ARBA" id="ARBA00023277"/>
    </source>
</evidence>
<sequence length="447" mass="51399">MGFQSDFVWGAATASYQIEGAAYEGGKGKSIWDTACETGHFVFDKHTAMVGDDHYHRFREDIALMKQMGLKAYRFSVNWPRLLPHGTGEVNPDGVRFYNELIDELLKAGIEPYLTVFHWEYPYELFLKGGWLNPDSPKWFAEYAGKVSELFSDRVKYFSTVNEPQCFIGCGLYKAEHAPFLVYPPEEALLAWHNALKGNGLAVRAIREKAKQPVKVGFTVATDVLMPRSEEETEFALRESFVLRGDNFFNNALFTDPAILGKYPENLAKEFGANFTYDPADLEIIKCDPDFLGLNIYHGKRIEPDGKGGIQDSDRGMQMHYTDMRWTFSPESLYYGPKAFYERYHLPIYITENGVAVTEWPSKDGALHDPARIEYMRQYLAQLKRAAEEGVDVKGYFYWSFLDNFEWKEGFSKRFGLVYVDYDTQERTMKDSAAYYAELIRTNGEKL</sequence>
<dbReference type="FunFam" id="3.20.20.80:FF:000004">
    <property type="entry name" value="Beta-glucosidase 6-phospho-beta-glucosidase"/>
    <property type="match status" value="1"/>
</dbReference>
<dbReference type="PROSITE" id="PS00653">
    <property type="entry name" value="GLYCOSYL_HYDROL_F1_2"/>
    <property type="match status" value="1"/>
</dbReference>
<dbReference type="InterPro" id="IPR017736">
    <property type="entry name" value="Glyco_hydro_1_beta-glucosidase"/>
</dbReference>
<dbReference type="InterPro" id="IPR033132">
    <property type="entry name" value="GH_1_N_CS"/>
</dbReference>
<evidence type="ECO:0000256" key="3">
    <source>
        <dbReference type="ARBA" id="ARBA00012744"/>
    </source>
</evidence>
<dbReference type="PROSITE" id="PS00572">
    <property type="entry name" value="GLYCOSYL_HYDROL_F1_1"/>
    <property type="match status" value="1"/>
</dbReference>
<reference evidence="13" key="2">
    <citation type="submission" date="2021-04" db="EMBL/GenBank/DDBJ databases">
        <authorList>
            <person name="Gilroy R."/>
        </authorList>
    </citation>
    <scope>NUCLEOTIDE SEQUENCE</scope>
    <source>
        <strain evidence="13">ChiW7-2402</strain>
    </source>
</reference>
<feature type="active site" description="Nucleophile" evidence="9 11">
    <location>
        <position position="352"/>
    </location>
</feature>
<evidence type="ECO:0000313" key="13">
    <source>
        <dbReference type="EMBL" id="HIZ72256.1"/>
    </source>
</evidence>
<evidence type="ECO:0000256" key="2">
    <source>
        <dbReference type="ARBA" id="ARBA00010838"/>
    </source>
</evidence>
<dbReference type="PANTHER" id="PTHR10353:SF36">
    <property type="entry name" value="LP05116P"/>
    <property type="match status" value="1"/>
</dbReference>
<feature type="binding site" evidence="10">
    <location>
        <position position="162"/>
    </location>
    <ligand>
        <name>substrate</name>
    </ligand>
</feature>
<dbReference type="Proteomes" id="UP000824102">
    <property type="component" value="Unassembled WGS sequence"/>
</dbReference>
<feature type="binding site" evidence="10">
    <location>
        <position position="17"/>
    </location>
    <ligand>
        <name>substrate</name>
    </ligand>
</feature>
<evidence type="ECO:0000256" key="7">
    <source>
        <dbReference type="ARBA" id="ARBA00023295"/>
    </source>
</evidence>
<dbReference type="GO" id="GO:0008422">
    <property type="term" value="F:beta-glucosidase activity"/>
    <property type="evidence" value="ECO:0007669"/>
    <property type="project" value="UniProtKB-EC"/>
</dbReference>
<evidence type="ECO:0000256" key="8">
    <source>
        <dbReference type="ARBA" id="ARBA00023326"/>
    </source>
</evidence>
<dbReference type="SUPFAM" id="SSF51445">
    <property type="entry name" value="(Trans)glycosidases"/>
    <property type="match status" value="1"/>
</dbReference>
<dbReference type="PRINTS" id="PR00131">
    <property type="entry name" value="GLHYDRLASE1"/>
</dbReference>
<comment type="caution">
    <text evidence="13">The sequence shown here is derived from an EMBL/GenBank/DDBJ whole genome shotgun (WGS) entry which is preliminary data.</text>
</comment>
<dbReference type="Gene3D" id="3.20.20.80">
    <property type="entry name" value="Glycosidases"/>
    <property type="match status" value="1"/>
</dbReference>
<dbReference type="EC" id="3.2.1.21" evidence="3 12"/>
<accession>A0A9D2G4T9</accession>
<keyword evidence="4 12" id="KW-0378">Hydrolase</keyword>
<comment type="catalytic activity">
    <reaction evidence="1 12">
        <text>Hydrolysis of terminal, non-reducing beta-D-glucosyl residues with release of beta-D-glucose.</text>
        <dbReference type="EC" id="3.2.1.21"/>
    </reaction>
</comment>
<keyword evidence="6" id="KW-0119">Carbohydrate metabolism</keyword>
<dbReference type="Pfam" id="PF00232">
    <property type="entry name" value="Glyco_hydro_1"/>
    <property type="match status" value="1"/>
</dbReference>
<evidence type="ECO:0000256" key="1">
    <source>
        <dbReference type="ARBA" id="ARBA00000448"/>
    </source>
</evidence>
<reference evidence="13" key="1">
    <citation type="journal article" date="2021" name="PeerJ">
        <title>Extensive microbial diversity within the chicken gut microbiome revealed by metagenomics and culture.</title>
        <authorList>
            <person name="Gilroy R."/>
            <person name="Ravi A."/>
            <person name="Getino M."/>
            <person name="Pursley I."/>
            <person name="Horton D.L."/>
            <person name="Alikhan N.F."/>
            <person name="Baker D."/>
            <person name="Gharbi K."/>
            <person name="Hall N."/>
            <person name="Watson M."/>
            <person name="Adriaenssens E.M."/>
            <person name="Foster-Nyarko E."/>
            <person name="Jarju S."/>
            <person name="Secka A."/>
            <person name="Antonio M."/>
            <person name="Oren A."/>
            <person name="Chaudhuri R.R."/>
            <person name="La Ragione R."/>
            <person name="Hildebrand F."/>
            <person name="Pallen M.J."/>
        </authorList>
    </citation>
    <scope>NUCLEOTIDE SEQUENCE</scope>
    <source>
        <strain evidence="13">ChiW7-2402</strain>
    </source>
</reference>
<name>A0A9D2G4T9_9FIRM</name>
<comment type="similarity">
    <text evidence="2 12">Belongs to the glycosyl hydrolase 1 family.</text>
</comment>
<proteinExistence type="inferred from homology"/>
<evidence type="ECO:0000256" key="11">
    <source>
        <dbReference type="PROSITE-ProRule" id="PRU10055"/>
    </source>
</evidence>
<dbReference type="NCBIfam" id="TIGR03356">
    <property type="entry name" value="BGL"/>
    <property type="match status" value="1"/>
</dbReference>
<dbReference type="AlphaFoldDB" id="A0A9D2G4T9"/>
<evidence type="ECO:0000256" key="9">
    <source>
        <dbReference type="PIRSR" id="PIRSR617736-1"/>
    </source>
</evidence>
<feature type="active site" description="Proton donor" evidence="9">
    <location>
        <position position="163"/>
    </location>
</feature>
<feature type="binding site" evidence="10">
    <location>
        <begin position="406"/>
        <end position="407"/>
    </location>
    <ligand>
        <name>substrate</name>
    </ligand>
</feature>
<evidence type="ECO:0000256" key="10">
    <source>
        <dbReference type="PIRSR" id="PIRSR617736-2"/>
    </source>
</evidence>
<dbReference type="InterPro" id="IPR001360">
    <property type="entry name" value="Glyco_hydro_1"/>
</dbReference>
<gene>
    <name evidence="13" type="ORF">H9964_01600</name>
</gene>
<dbReference type="GO" id="GO:0005829">
    <property type="term" value="C:cytosol"/>
    <property type="evidence" value="ECO:0007669"/>
    <property type="project" value="TreeGrafter"/>
</dbReference>
<feature type="binding site" evidence="10">
    <location>
        <position position="297"/>
    </location>
    <ligand>
        <name>substrate</name>
    </ligand>
</feature>
<evidence type="ECO:0000256" key="12">
    <source>
        <dbReference type="RuleBase" id="RU361175"/>
    </source>
</evidence>
<dbReference type="PANTHER" id="PTHR10353">
    <property type="entry name" value="GLYCOSYL HYDROLASE"/>
    <property type="match status" value="1"/>
</dbReference>
<organism evidence="13 14">
    <name type="scientific">Candidatus Gallimonas intestinavium</name>
    <dbReference type="NCBI Taxonomy" id="2838603"/>
    <lineage>
        <taxon>Bacteria</taxon>
        <taxon>Bacillati</taxon>
        <taxon>Bacillota</taxon>
        <taxon>Clostridia</taxon>
        <taxon>Candidatus Gallimonas</taxon>
    </lineage>
</organism>
<dbReference type="GO" id="GO:0030245">
    <property type="term" value="P:cellulose catabolic process"/>
    <property type="evidence" value="ECO:0007669"/>
    <property type="project" value="UniProtKB-KW"/>
</dbReference>
<dbReference type="InterPro" id="IPR017853">
    <property type="entry name" value="GH"/>
</dbReference>
<evidence type="ECO:0000313" key="14">
    <source>
        <dbReference type="Proteomes" id="UP000824102"/>
    </source>
</evidence>
<evidence type="ECO:0000256" key="4">
    <source>
        <dbReference type="ARBA" id="ARBA00022801"/>
    </source>
</evidence>
<evidence type="ECO:0000256" key="5">
    <source>
        <dbReference type="ARBA" id="ARBA00023001"/>
    </source>
</evidence>
<feature type="binding site" evidence="10">
    <location>
        <position position="399"/>
    </location>
    <ligand>
        <name>substrate</name>
    </ligand>
</feature>
<protein>
    <recommendedName>
        <fullName evidence="3 12">Beta-glucosidase</fullName>
        <ecNumber evidence="3 12">3.2.1.21</ecNumber>
    </recommendedName>
</protein>
<keyword evidence="5" id="KW-0136">Cellulose degradation</keyword>
<dbReference type="InterPro" id="IPR018120">
    <property type="entry name" value="Glyco_hydro_1_AS"/>
</dbReference>
<keyword evidence="7 12" id="KW-0326">Glycosidase</keyword>
<dbReference type="EMBL" id="DXBB01000033">
    <property type="protein sequence ID" value="HIZ72256.1"/>
    <property type="molecule type" value="Genomic_DNA"/>
</dbReference>
<feature type="binding site" evidence="10">
    <location>
        <position position="118"/>
    </location>
    <ligand>
        <name>substrate</name>
    </ligand>
</feature>